<feature type="transmembrane region" description="Helical" evidence="6">
    <location>
        <begin position="94"/>
        <end position="113"/>
    </location>
</feature>
<protein>
    <submittedName>
        <fullName evidence="8">MFS transporter</fullName>
    </submittedName>
</protein>
<evidence type="ECO:0000256" key="6">
    <source>
        <dbReference type="SAM" id="Phobius"/>
    </source>
</evidence>
<dbReference type="Pfam" id="PF07690">
    <property type="entry name" value="MFS_1"/>
    <property type="match status" value="1"/>
</dbReference>
<name>A0ABP7ZN28_9MICO</name>
<keyword evidence="4 6" id="KW-1133">Transmembrane helix</keyword>
<feature type="transmembrane region" description="Helical" evidence="6">
    <location>
        <begin position="290"/>
        <end position="309"/>
    </location>
</feature>
<feature type="transmembrane region" description="Helical" evidence="6">
    <location>
        <begin position="315"/>
        <end position="334"/>
    </location>
</feature>
<keyword evidence="5 6" id="KW-0472">Membrane</keyword>
<keyword evidence="3 6" id="KW-0812">Transmembrane</keyword>
<feature type="transmembrane region" description="Helical" evidence="6">
    <location>
        <begin position="181"/>
        <end position="204"/>
    </location>
</feature>
<dbReference type="PANTHER" id="PTHR43124:SF3">
    <property type="entry name" value="CHLORAMPHENICOL EFFLUX PUMP RV0191"/>
    <property type="match status" value="1"/>
</dbReference>
<comment type="caution">
    <text evidence="8">The sequence shown here is derived from an EMBL/GenBank/DDBJ whole genome shotgun (WGS) entry which is preliminary data.</text>
</comment>
<gene>
    <name evidence="8" type="ORF">GCM10022286_28330</name>
</gene>
<dbReference type="Proteomes" id="UP001415169">
    <property type="component" value="Unassembled WGS sequence"/>
</dbReference>
<feature type="transmembrane region" description="Helical" evidence="6">
    <location>
        <begin position="152"/>
        <end position="175"/>
    </location>
</feature>
<feature type="domain" description="Major facilitator superfamily (MFS) profile" evidence="7">
    <location>
        <begin position="19"/>
        <end position="405"/>
    </location>
</feature>
<feature type="transmembrane region" description="Helical" evidence="6">
    <location>
        <begin position="225"/>
        <end position="246"/>
    </location>
</feature>
<dbReference type="SUPFAM" id="SSF103473">
    <property type="entry name" value="MFS general substrate transporter"/>
    <property type="match status" value="1"/>
</dbReference>
<sequence length="424" mass="44463">MPRTAAGSATLSPARIRFALVALALGGFAIGSTEFVAMGLLPDIAHAMLPQLWAQNHEDANARAGWMVSAYALGVVVGAPTIAASAAKLPRKKLLLWLLVAFTLATVAAALSPNFGSLLVFRFLCGLPHGAYFGIASLVAGDLMGPGKRVRAVAFVMTGLTVANIIGVPAITWVGETYGWRIAYLFVAALFALTFAAVAVAVPWQPGNPEQTFRRELSAFRHPQLWFALGMGAIGFGGFFALYTYVAPLVTDVAHLPQQPWVPLVLVVCGIGMFFGNLAGGRAGDYSVKLTILGAFLAVIIALGFTGLFAANAVLLFIGVFLVGVAASAVGPTVQSRLMDVAHDAHSIAAALNHSAFNLGNSLGAYLGGVVIALGFGYRAPVWIGIGLTFLGFVIASTSFLIERRTGRLRAHTRPMDLTVSTPR</sequence>
<feature type="transmembrane region" description="Helical" evidence="6">
    <location>
        <begin position="355"/>
        <end position="376"/>
    </location>
</feature>
<evidence type="ECO:0000256" key="1">
    <source>
        <dbReference type="ARBA" id="ARBA00004651"/>
    </source>
</evidence>
<feature type="transmembrane region" description="Helical" evidence="6">
    <location>
        <begin position="382"/>
        <end position="402"/>
    </location>
</feature>
<dbReference type="PANTHER" id="PTHR43124">
    <property type="entry name" value="PURINE EFFLUX PUMP PBUE"/>
    <property type="match status" value="1"/>
</dbReference>
<evidence type="ECO:0000256" key="3">
    <source>
        <dbReference type="ARBA" id="ARBA00022692"/>
    </source>
</evidence>
<dbReference type="EMBL" id="BAABBV010000002">
    <property type="protein sequence ID" value="GAA4165327.1"/>
    <property type="molecule type" value="Genomic_DNA"/>
</dbReference>
<evidence type="ECO:0000256" key="5">
    <source>
        <dbReference type="ARBA" id="ARBA00023136"/>
    </source>
</evidence>
<dbReference type="InterPro" id="IPR050189">
    <property type="entry name" value="MFS_Efflux_Transporters"/>
</dbReference>
<dbReference type="InterPro" id="IPR036259">
    <property type="entry name" value="MFS_trans_sf"/>
</dbReference>
<evidence type="ECO:0000256" key="4">
    <source>
        <dbReference type="ARBA" id="ARBA00022989"/>
    </source>
</evidence>
<comment type="subcellular location">
    <subcellularLocation>
        <location evidence="1">Cell membrane</location>
        <topology evidence="1">Multi-pass membrane protein</topology>
    </subcellularLocation>
</comment>
<dbReference type="InterPro" id="IPR020846">
    <property type="entry name" value="MFS_dom"/>
</dbReference>
<reference evidence="8" key="2">
    <citation type="submission" date="2023-12" db="EMBL/GenBank/DDBJ databases">
        <authorList>
            <person name="Sun Q."/>
            <person name="Inoue M."/>
        </authorList>
    </citation>
    <scope>NUCLEOTIDE SEQUENCE</scope>
    <source>
        <strain evidence="8">JCM 17590</strain>
    </source>
</reference>
<accession>A0ABP7ZN28</accession>
<keyword evidence="2" id="KW-1003">Cell membrane</keyword>
<reference evidence="8" key="1">
    <citation type="journal article" date="2014" name="Int. J. Syst. Evol. Microbiol.">
        <title>Complete genome of a new Firmicutes species belonging to the dominant human colonic microbiota ('Ruminococcus bicirculans') reveals two chromosomes and a selective capacity to utilize plant glucans.</title>
        <authorList>
            <consortium name="NISC Comparative Sequencing Program"/>
            <person name="Wegmann U."/>
            <person name="Louis P."/>
            <person name="Goesmann A."/>
            <person name="Henrissat B."/>
            <person name="Duncan S.H."/>
            <person name="Flint H.J."/>
        </authorList>
    </citation>
    <scope>NUCLEOTIDE SEQUENCE</scope>
    <source>
        <strain evidence="8">JCM 17590</strain>
    </source>
</reference>
<feature type="transmembrane region" description="Helical" evidence="6">
    <location>
        <begin position="261"/>
        <end position="278"/>
    </location>
</feature>
<feature type="transmembrane region" description="Helical" evidence="6">
    <location>
        <begin position="63"/>
        <end position="87"/>
    </location>
</feature>
<organism evidence="8 9">
    <name type="scientific">Gryllotalpicola daejeonensis</name>
    <dbReference type="NCBI Taxonomy" id="993087"/>
    <lineage>
        <taxon>Bacteria</taxon>
        <taxon>Bacillati</taxon>
        <taxon>Actinomycetota</taxon>
        <taxon>Actinomycetes</taxon>
        <taxon>Micrococcales</taxon>
        <taxon>Microbacteriaceae</taxon>
        <taxon>Gryllotalpicola</taxon>
    </lineage>
</organism>
<evidence type="ECO:0000259" key="7">
    <source>
        <dbReference type="PROSITE" id="PS50850"/>
    </source>
</evidence>
<dbReference type="Gene3D" id="1.20.1250.20">
    <property type="entry name" value="MFS general substrate transporter like domains"/>
    <property type="match status" value="1"/>
</dbReference>
<dbReference type="InterPro" id="IPR011701">
    <property type="entry name" value="MFS"/>
</dbReference>
<dbReference type="RefSeq" id="WP_344792534.1">
    <property type="nucleotide sequence ID" value="NZ_BAABBV010000002.1"/>
</dbReference>
<dbReference type="PROSITE" id="PS50850">
    <property type="entry name" value="MFS"/>
    <property type="match status" value="1"/>
</dbReference>
<feature type="transmembrane region" description="Helical" evidence="6">
    <location>
        <begin position="119"/>
        <end position="140"/>
    </location>
</feature>
<evidence type="ECO:0000313" key="8">
    <source>
        <dbReference type="EMBL" id="GAA4165327.1"/>
    </source>
</evidence>
<proteinExistence type="predicted"/>
<evidence type="ECO:0000256" key="2">
    <source>
        <dbReference type="ARBA" id="ARBA00022475"/>
    </source>
</evidence>
<evidence type="ECO:0000313" key="9">
    <source>
        <dbReference type="Proteomes" id="UP001415169"/>
    </source>
</evidence>
<dbReference type="CDD" id="cd17324">
    <property type="entry name" value="MFS_NepI_like"/>
    <property type="match status" value="1"/>
</dbReference>
<keyword evidence="9" id="KW-1185">Reference proteome</keyword>